<dbReference type="EMBL" id="FLUL01000001">
    <property type="protein sequence ID" value="SBV94047.1"/>
    <property type="molecule type" value="Genomic_DNA"/>
</dbReference>
<feature type="transmembrane region" description="Helical" evidence="6">
    <location>
        <begin position="6"/>
        <end position="25"/>
    </location>
</feature>
<gene>
    <name evidence="8" type="ORF">KL86DYS2_10657</name>
</gene>
<dbReference type="GO" id="GO:0017004">
    <property type="term" value="P:cytochrome complex assembly"/>
    <property type="evidence" value="ECO:0007669"/>
    <property type="project" value="UniProtKB-KW"/>
</dbReference>
<feature type="transmembrane region" description="Helical" evidence="6">
    <location>
        <begin position="126"/>
        <end position="147"/>
    </location>
</feature>
<name>A0A212J3P9_9BACT</name>
<dbReference type="InterPro" id="IPR045062">
    <property type="entry name" value="Cyt_c_biogenesis_CcsA/CcmC"/>
</dbReference>
<accession>A0A212J3P9</accession>
<evidence type="ECO:0000313" key="8">
    <source>
        <dbReference type="EMBL" id="SBV94047.1"/>
    </source>
</evidence>
<keyword evidence="3" id="KW-0201">Cytochrome c-type biogenesis</keyword>
<feature type="transmembrane region" description="Helical" evidence="6">
    <location>
        <begin position="203"/>
        <end position="220"/>
    </location>
</feature>
<sequence>MNWNNFIWFSLPAVILWFSAGIIVYRSQKRLADILMLCGIAVFAAFIAGFWIHIERPPMRTMGETRLWYSFFLSSVGYLAYRRWKYPWLLSFSALVASVFVFINLFKPEIHSKNLMPALQSEWFVPHVTSYILSYAMFGAATIGAFVQLRKVHRNGYSDEKIFNFIDNIVYVGFGFLVLGMLMGAVWAKEAWGHYWSWDPKETWAFVTSMAYLAYIHIRLYGKYDKVALWALPIAFILLMITWIGVNYLPAAQGSVHVY</sequence>
<comment type="subcellular location">
    <subcellularLocation>
        <location evidence="1">Membrane</location>
        <topology evidence="1">Multi-pass membrane protein</topology>
    </subcellularLocation>
</comment>
<feature type="domain" description="Cytochrome c assembly protein" evidence="7">
    <location>
        <begin position="86"/>
        <end position="249"/>
    </location>
</feature>
<dbReference type="AlphaFoldDB" id="A0A212J3P9"/>
<dbReference type="Pfam" id="PF01578">
    <property type="entry name" value="Cytochrom_C_asm"/>
    <property type="match status" value="1"/>
</dbReference>
<dbReference type="InterPro" id="IPR002541">
    <property type="entry name" value="Cyt_c_assembly"/>
</dbReference>
<organism evidence="8">
    <name type="scientific">uncultured Dysgonomonas sp</name>
    <dbReference type="NCBI Taxonomy" id="206096"/>
    <lineage>
        <taxon>Bacteria</taxon>
        <taxon>Pseudomonadati</taxon>
        <taxon>Bacteroidota</taxon>
        <taxon>Bacteroidia</taxon>
        <taxon>Bacteroidales</taxon>
        <taxon>Dysgonomonadaceae</taxon>
        <taxon>Dysgonomonas</taxon>
        <taxon>environmental samples</taxon>
    </lineage>
</organism>
<reference evidence="8" key="1">
    <citation type="submission" date="2016-04" db="EMBL/GenBank/DDBJ databases">
        <authorList>
            <person name="Evans L.H."/>
            <person name="Alamgir A."/>
            <person name="Owens N."/>
            <person name="Weber N.D."/>
            <person name="Virtaneva K."/>
            <person name="Barbian K."/>
            <person name="Babar A."/>
            <person name="Rosenke K."/>
        </authorList>
    </citation>
    <scope>NUCLEOTIDE SEQUENCE</scope>
    <source>
        <strain evidence="8">86-2</strain>
    </source>
</reference>
<feature type="transmembrane region" description="Helical" evidence="6">
    <location>
        <begin position="227"/>
        <end position="249"/>
    </location>
</feature>
<dbReference type="PANTHER" id="PTHR30071">
    <property type="entry name" value="HEME EXPORTER PROTEIN C"/>
    <property type="match status" value="1"/>
</dbReference>
<keyword evidence="2 6" id="KW-0812">Transmembrane</keyword>
<keyword evidence="5 6" id="KW-0472">Membrane</keyword>
<protein>
    <recommendedName>
        <fullName evidence="7">Cytochrome c assembly protein domain-containing protein</fullName>
    </recommendedName>
</protein>
<evidence type="ECO:0000256" key="5">
    <source>
        <dbReference type="ARBA" id="ARBA00023136"/>
    </source>
</evidence>
<feature type="transmembrane region" description="Helical" evidence="6">
    <location>
        <begin position="168"/>
        <end position="188"/>
    </location>
</feature>
<feature type="transmembrane region" description="Helical" evidence="6">
    <location>
        <begin position="34"/>
        <end position="54"/>
    </location>
</feature>
<evidence type="ECO:0000259" key="7">
    <source>
        <dbReference type="Pfam" id="PF01578"/>
    </source>
</evidence>
<evidence type="ECO:0000256" key="4">
    <source>
        <dbReference type="ARBA" id="ARBA00022989"/>
    </source>
</evidence>
<keyword evidence="4 6" id="KW-1133">Transmembrane helix</keyword>
<proteinExistence type="predicted"/>
<evidence type="ECO:0000256" key="2">
    <source>
        <dbReference type="ARBA" id="ARBA00022692"/>
    </source>
</evidence>
<evidence type="ECO:0000256" key="1">
    <source>
        <dbReference type="ARBA" id="ARBA00004141"/>
    </source>
</evidence>
<evidence type="ECO:0000256" key="6">
    <source>
        <dbReference type="SAM" id="Phobius"/>
    </source>
</evidence>
<dbReference type="GO" id="GO:0020037">
    <property type="term" value="F:heme binding"/>
    <property type="evidence" value="ECO:0007669"/>
    <property type="project" value="InterPro"/>
</dbReference>
<dbReference type="PANTHER" id="PTHR30071:SF1">
    <property type="entry name" value="CYTOCHROME B_B6 PROTEIN-RELATED"/>
    <property type="match status" value="1"/>
</dbReference>
<feature type="transmembrane region" description="Helical" evidence="6">
    <location>
        <begin position="88"/>
        <end position="106"/>
    </location>
</feature>
<evidence type="ECO:0000256" key="3">
    <source>
        <dbReference type="ARBA" id="ARBA00022748"/>
    </source>
</evidence>
<dbReference type="GO" id="GO:0005886">
    <property type="term" value="C:plasma membrane"/>
    <property type="evidence" value="ECO:0007669"/>
    <property type="project" value="TreeGrafter"/>
</dbReference>
<dbReference type="RefSeq" id="WP_296947104.1">
    <property type="nucleotide sequence ID" value="NZ_LT599021.1"/>
</dbReference>
<feature type="transmembrane region" description="Helical" evidence="6">
    <location>
        <begin position="66"/>
        <end position="81"/>
    </location>
</feature>